<dbReference type="GO" id="GO:0005737">
    <property type="term" value="C:cytoplasm"/>
    <property type="evidence" value="ECO:0007669"/>
    <property type="project" value="TreeGrafter"/>
</dbReference>
<dbReference type="PANTHER" id="PTHR45956:SF6">
    <property type="entry name" value="RUN DOMAIN-CONTAINING PROTEIN"/>
    <property type="match status" value="1"/>
</dbReference>
<dbReference type="PANTHER" id="PTHR45956">
    <property type="entry name" value="RUN AND FYVE DOMAIN-CONTAINING PROTEIN 2-LIKE PROTEIN"/>
    <property type="match status" value="1"/>
</dbReference>
<evidence type="ECO:0000313" key="3">
    <source>
        <dbReference type="Proteomes" id="UP000663823"/>
    </source>
</evidence>
<name>A0A820KTT1_9BILA</name>
<dbReference type="AlphaFoldDB" id="A0A820KTT1"/>
<dbReference type="InterPro" id="IPR037213">
    <property type="entry name" value="Run_dom_sf"/>
</dbReference>
<keyword evidence="1" id="KW-0175">Coiled coil</keyword>
<dbReference type="Proteomes" id="UP000663823">
    <property type="component" value="Unassembled WGS sequence"/>
</dbReference>
<dbReference type="EMBL" id="CAJOAX010062795">
    <property type="protein sequence ID" value="CAF4348255.1"/>
    <property type="molecule type" value="Genomic_DNA"/>
</dbReference>
<proteinExistence type="predicted"/>
<organism evidence="2 3">
    <name type="scientific">Rotaria sordida</name>
    <dbReference type="NCBI Taxonomy" id="392033"/>
    <lineage>
        <taxon>Eukaryota</taxon>
        <taxon>Metazoa</taxon>
        <taxon>Spiralia</taxon>
        <taxon>Gnathifera</taxon>
        <taxon>Rotifera</taxon>
        <taxon>Eurotatoria</taxon>
        <taxon>Bdelloidea</taxon>
        <taxon>Philodinida</taxon>
        <taxon>Philodinidae</taxon>
        <taxon>Rotaria</taxon>
    </lineage>
</organism>
<evidence type="ECO:0000313" key="2">
    <source>
        <dbReference type="EMBL" id="CAF4348255.1"/>
    </source>
</evidence>
<sequence>MPFSLTSDGRSLTNLFNTTEQNSENLLTEKQNLLCVFKLVIKDLLNSSFRHERLLEKEYFPLKHFFIVFEHILLHGYTG</sequence>
<accession>A0A820KTT1</accession>
<dbReference type="Gene3D" id="1.20.58.900">
    <property type="match status" value="1"/>
</dbReference>
<feature type="non-terminal residue" evidence="2">
    <location>
        <position position="1"/>
    </location>
</feature>
<comment type="caution">
    <text evidence="2">The sequence shown here is derived from an EMBL/GenBank/DDBJ whole genome shotgun (WGS) entry which is preliminary data.</text>
</comment>
<evidence type="ECO:0000256" key="1">
    <source>
        <dbReference type="ARBA" id="ARBA00023054"/>
    </source>
</evidence>
<dbReference type="InterPro" id="IPR047335">
    <property type="entry name" value="RUFY1-3"/>
</dbReference>
<protein>
    <submittedName>
        <fullName evidence="2">Uncharacterized protein</fullName>
    </submittedName>
</protein>
<reference evidence="2" key="1">
    <citation type="submission" date="2021-02" db="EMBL/GenBank/DDBJ databases">
        <authorList>
            <person name="Nowell W R."/>
        </authorList>
    </citation>
    <scope>NUCLEOTIDE SEQUENCE</scope>
</reference>
<gene>
    <name evidence="2" type="ORF">OTI717_LOCUS43464</name>
</gene>
<dbReference type="SUPFAM" id="SSF140741">
    <property type="entry name" value="RUN domain-like"/>
    <property type="match status" value="1"/>
</dbReference>